<organism evidence="2 3">
    <name type="scientific">Maricaulis salignorans</name>
    <dbReference type="NCBI Taxonomy" id="144026"/>
    <lineage>
        <taxon>Bacteria</taxon>
        <taxon>Pseudomonadati</taxon>
        <taxon>Pseudomonadota</taxon>
        <taxon>Alphaproteobacteria</taxon>
        <taxon>Maricaulales</taxon>
        <taxon>Maricaulaceae</taxon>
        <taxon>Maricaulis</taxon>
    </lineage>
</organism>
<evidence type="ECO:0000256" key="1">
    <source>
        <dbReference type="SAM" id="Phobius"/>
    </source>
</evidence>
<dbReference type="OrthoDB" id="9806195at2"/>
<gene>
    <name evidence="2" type="ORF">SAMN04488568_12024</name>
</gene>
<evidence type="ECO:0000313" key="2">
    <source>
        <dbReference type="EMBL" id="SDM73818.1"/>
    </source>
</evidence>
<dbReference type="EMBL" id="FNHG01000020">
    <property type="protein sequence ID" value="SDM73818.1"/>
    <property type="molecule type" value="Genomic_DNA"/>
</dbReference>
<feature type="transmembrane region" description="Helical" evidence="1">
    <location>
        <begin position="205"/>
        <end position="227"/>
    </location>
</feature>
<dbReference type="Proteomes" id="UP000199759">
    <property type="component" value="Unassembled WGS sequence"/>
</dbReference>
<keyword evidence="1" id="KW-0812">Transmembrane</keyword>
<keyword evidence="1" id="KW-0472">Membrane</keyword>
<name>A0A1G9VNJ1_9PROT</name>
<reference evidence="2 3" key="1">
    <citation type="submission" date="2016-10" db="EMBL/GenBank/DDBJ databases">
        <authorList>
            <person name="de Groot N.N."/>
        </authorList>
    </citation>
    <scope>NUCLEOTIDE SEQUENCE [LARGE SCALE GENOMIC DNA]</scope>
    <source>
        <strain evidence="2 3">DSM 16077</strain>
    </source>
</reference>
<protein>
    <recommendedName>
        <fullName evidence="4">PepSY-associated TM region</fullName>
    </recommendedName>
</protein>
<proteinExistence type="predicted"/>
<keyword evidence="3" id="KW-1185">Reference proteome</keyword>
<dbReference type="RefSeq" id="WP_143024151.1">
    <property type="nucleotide sequence ID" value="NZ_FNHG01000020.1"/>
</dbReference>
<dbReference type="AlphaFoldDB" id="A0A1G9VNJ1"/>
<dbReference type="STRING" id="144026.SAMN04488568_12024"/>
<keyword evidence="1" id="KW-1133">Transmembrane helix</keyword>
<evidence type="ECO:0000313" key="3">
    <source>
        <dbReference type="Proteomes" id="UP000199759"/>
    </source>
</evidence>
<accession>A0A1G9VNJ1</accession>
<evidence type="ECO:0008006" key="4">
    <source>
        <dbReference type="Google" id="ProtNLM"/>
    </source>
</evidence>
<sequence>MTSVLRWTARIHKWLALLVGIQIVLWVAGGAVMSLLDIDNVHGDQNVAPVPVIDLELASAISPAEAAGLAGLSGVVKRVELMPWLGRAVYQVEDYFGTRHLIDAHSGERLTPISEATAIALAEQFHLGDLPASSAELLEASTTEYRGADLPAWRVNFDDGDGTSLYYAVNTGMLTSRRNDEWRLFDFFWMLHIMGYQDRDDFNTIWLQAFALFSLVTVFAGLLLLFIKMRRSLLVALRQEQAKTPT</sequence>